<evidence type="ECO:0000256" key="10">
    <source>
        <dbReference type="RuleBase" id="RU004338"/>
    </source>
</evidence>
<evidence type="ECO:0000256" key="5">
    <source>
        <dbReference type="ARBA" id="ARBA00022723"/>
    </source>
</evidence>
<evidence type="ECO:0000256" key="7">
    <source>
        <dbReference type="ARBA" id="ARBA00025046"/>
    </source>
</evidence>
<comment type="catalytic activity">
    <reaction evidence="1 10">
        <text>4-hydroxy-4-methyl-2-oxoglutarate = 2 pyruvate</text>
        <dbReference type="Rhea" id="RHEA:22748"/>
        <dbReference type="ChEBI" id="CHEBI:15361"/>
        <dbReference type="ChEBI" id="CHEBI:58276"/>
        <dbReference type="EC" id="4.1.3.17"/>
    </reaction>
</comment>
<evidence type="ECO:0000256" key="1">
    <source>
        <dbReference type="ARBA" id="ARBA00001342"/>
    </source>
</evidence>
<dbReference type="PANTHER" id="PTHR33254">
    <property type="entry name" value="4-HYDROXY-4-METHYL-2-OXOGLUTARATE ALDOLASE 3-RELATED"/>
    <property type="match status" value="1"/>
</dbReference>
<reference evidence="11 12" key="1">
    <citation type="journal article" date="2018" name="Microbiome">
        <title>Fine metagenomic profile of the Mediterranean stratified and mixed water columns revealed by assembly and recruitment.</title>
        <authorList>
            <person name="Haro-Moreno J.M."/>
            <person name="Lopez-Perez M."/>
            <person name="De La Torre J.R."/>
            <person name="Picazo A."/>
            <person name="Camacho A."/>
            <person name="Rodriguez-Valera F."/>
        </authorList>
    </citation>
    <scope>NUCLEOTIDE SEQUENCE [LARGE SCALE GENOMIC DNA]</scope>
    <source>
        <strain evidence="11">MED-G83</strain>
    </source>
</reference>
<dbReference type="GO" id="GO:0008948">
    <property type="term" value="F:oxaloacetate decarboxylase activity"/>
    <property type="evidence" value="ECO:0007669"/>
    <property type="project" value="UniProtKB-EC"/>
</dbReference>
<evidence type="ECO:0000256" key="6">
    <source>
        <dbReference type="ARBA" id="ARBA00023239"/>
    </source>
</evidence>
<evidence type="ECO:0000256" key="3">
    <source>
        <dbReference type="ARBA" id="ARBA00008621"/>
    </source>
</evidence>
<dbReference type="CDD" id="cd16841">
    <property type="entry name" value="RraA_family"/>
    <property type="match status" value="1"/>
</dbReference>
<dbReference type="Proteomes" id="UP000252147">
    <property type="component" value="Unassembled WGS sequence"/>
</dbReference>
<dbReference type="Pfam" id="PF03737">
    <property type="entry name" value="RraA-like"/>
    <property type="match status" value="1"/>
</dbReference>
<comment type="cofactor">
    <cofactor evidence="9">
        <name>Mg(2+)</name>
        <dbReference type="ChEBI" id="CHEBI:18420"/>
    </cofactor>
</comment>
<organism evidence="11 12">
    <name type="scientific">SAR86 cluster bacterium</name>
    <dbReference type="NCBI Taxonomy" id="2030880"/>
    <lineage>
        <taxon>Bacteria</taxon>
        <taxon>Pseudomonadati</taxon>
        <taxon>Pseudomonadota</taxon>
        <taxon>Gammaproteobacteria</taxon>
        <taxon>SAR86 cluster</taxon>
    </lineage>
</organism>
<comment type="function">
    <text evidence="7 10">Catalyzes the aldol cleavage of 4-hydroxy-4-methyl-2-oxoglutarate (HMG) into 2 molecules of pyruvate. Also contains a secondary oxaloacetate (OAA) decarboxylase activity due to the common pyruvate enolate transition state formed following C-C bond cleavage in the retro-aldol and decarboxylation reactions.</text>
</comment>
<dbReference type="GO" id="GO:0008428">
    <property type="term" value="F:ribonuclease inhibitor activity"/>
    <property type="evidence" value="ECO:0007669"/>
    <property type="project" value="InterPro"/>
</dbReference>
<keyword evidence="6 10" id="KW-0456">Lyase</keyword>
<dbReference type="EMBL" id="QOPD01000003">
    <property type="protein sequence ID" value="RCL38436.1"/>
    <property type="molecule type" value="Genomic_DNA"/>
</dbReference>
<comment type="caution">
    <text evidence="11">The sequence shown here is derived from an EMBL/GenBank/DDBJ whole genome shotgun (WGS) entry which is preliminary data.</text>
</comment>
<dbReference type="EC" id="4.1.1.112" evidence="10"/>
<sequence>MMSTPDISDKFSELPFLVGFNSYGAKSVFEGEVVTVVCPNDNSFAKELISQKGNGKILFIDGNASKAVALLGDNLAQQALDNCWSGIVVNGMVRDVEILKTIPFPIYARGSCPKKSNKNNAGNINLDVCIDGVDIKPTFWAYGDENGILISPTKLEL</sequence>
<dbReference type="EC" id="4.1.3.17" evidence="10"/>
<dbReference type="InterPro" id="IPR005493">
    <property type="entry name" value="RraA/RraA-like"/>
</dbReference>
<accession>A0A368BP16</accession>
<comment type="similarity">
    <text evidence="3 10">Belongs to the class II aldolase/RraA-like family.</text>
</comment>
<dbReference type="AlphaFoldDB" id="A0A368BP16"/>
<gene>
    <name evidence="11" type="ORF">DBW97_02735</name>
</gene>
<dbReference type="InterPro" id="IPR010203">
    <property type="entry name" value="RraA"/>
</dbReference>
<dbReference type="PANTHER" id="PTHR33254:SF4">
    <property type="entry name" value="4-HYDROXY-4-METHYL-2-OXOGLUTARATE ALDOLASE 3-RELATED"/>
    <property type="match status" value="1"/>
</dbReference>
<dbReference type="InterPro" id="IPR036704">
    <property type="entry name" value="RraA/RraA-like_sf"/>
</dbReference>
<dbReference type="GO" id="GO:0046872">
    <property type="term" value="F:metal ion binding"/>
    <property type="evidence" value="ECO:0007669"/>
    <property type="project" value="UniProtKB-KW"/>
</dbReference>
<keyword evidence="9" id="KW-0460">Magnesium</keyword>
<evidence type="ECO:0000256" key="9">
    <source>
        <dbReference type="PIRSR" id="PIRSR605493-1"/>
    </source>
</evidence>
<evidence type="ECO:0000256" key="2">
    <source>
        <dbReference type="ARBA" id="ARBA00001968"/>
    </source>
</evidence>
<dbReference type="NCBIfam" id="TIGR01935">
    <property type="entry name" value="NOT-MenG"/>
    <property type="match status" value="1"/>
</dbReference>
<feature type="binding site" evidence="9">
    <location>
        <position position="94"/>
    </location>
    <ligand>
        <name>substrate</name>
    </ligand>
</feature>
<dbReference type="Gene3D" id="3.50.30.40">
    <property type="entry name" value="Ribonuclease E inhibitor RraA/RraA-like"/>
    <property type="match status" value="1"/>
</dbReference>
<dbReference type="SUPFAM" id="SSF89562">
    <property type="entry name" value="RraA-like"/>
    <property type="match status" value="1"/>
</dbReference>
<feature type="binding site" evidence="9">
    <location>
        <begin position="72"/>
        <end position="75"/>
    </location>
    <ligand>
        <name>substrate</name>
    </ligand>
</feature>
<dbReference type="GO" id="GO:0051252">
    <property type="term" value="P:regulation of RNA metabolic process"/>
    <property type="evidence" value="ECO:0007669"/>
    <property type="project" value="InterPro"/>
</dbReference>
<dbReference type="NCBIfam" id="NF006875">
    <property type="entry name" value="PRK09372.1"/>
    <property type="match status" value="1"/>
</dbReference>
<comment type="subunit">
    <text evidence="4 10">Homotrimer.</text>
</comment>
<comment type="cofactor">
    <cofactor evidence="2 10">
        <name>a divalent metal cation</name>
        <dbReference type="ChEBI" id="CHEBI:60240"/>
    </cofactor>
</comment>
<dbReference type="GO" id="GO:0047443">
    <property type="term" value="F:4-hydroxy-4-methyl-2-oxoglutarate aldolase activity"/>
    <property type="evidence" value="ECO:0007669"/>
    <property type="project" value="UniProtKB-EC"/>
</dbReference>
<keyword evidence="5 9" id="KW-0479">Metal-binding</keyword>
<protein>
    <recommendedName>
        <fullName evidence="10">4-hydroxy-4-methyl-2-oxoglutarate aldolase</fullName>
        <shortName evidence="10">HMG aldolase</shortName>
        <ecNumber evidence="10">4.1.1.112</ecNumber>
        <ecNumber evidence="10">4.1.3.17</ecNumber>
    </recommendedName>
    <alternativeName>
        <fullName evidence="10">Oxaloacetate decarboxylase</fullName>
    </alternativeName>
</protein>
<evidence type="ECO:0000313" key="11">
    <source>
        <dbReference type="EMBL" id="RCL38436.1"/>
    </source>
</evidence>
<evidence type="ECO:0000313" key="12">
    <source>
        <dbReference type="Proteomes" id="UP000252147"/>
    </source>
</evidence>
<evidence type="ECO:0000256" key="4">
    <source>
        <dbReference type="ARBA" id="ARBA00011233"/>
    </source>
</evidence>
<evidence type="ECO:0000256" key="8">
    <source>
        <dbReference type="ARBA" id="ARBA00047973"/>
    </source>
</evidence>
<proteinExistence type="inferred from homology"/>
<feature type="binding site" evidence="9">
    <location>
        <position position="95"/>
    </location>
    <ligand>
        <name>Mg(2+)</name>
        <dbReference type="ChEBI" id="CHEBI:18420"/>
    </ligand>
</feature>
<comment type="catalytic activity">
    <reaction evidence="8 10">
        <text>oxaloacetate + H(+) = pyruvate + CO2</text>
        <dbReference type="Rhea" id="RHEA:15641"/>
        <dbReference type="ChEBI" id="CHEBI:15361"/>
        <dbReference type="ChEBI" id="CHEBI:15378"/>
        <dbReference type="ChEBI" id="CHEBI:16452"/>
        <dbReference type="ChEBI" id="CHEBI:16526"/>
        <dbReference type="EC" id="4.1.1.112"/>
    </reaction>
</comment>
<name>A0A368BP16_9GAMM</name>